<name>A0ABZ2LUV7_9BACT</name>
<dbReference type="EMBL" id="CP089984">
    <property type="protein sequence ID" value="WXB14709.1"/>
    <property type="molecule type" value="Genomic_DNA"/>
</dbReference>
<sequence>MSFRDRHSIGDLGVGVGARAKHYPQILGPDDPKVDWFEIISDNFLVGGGAPQRNLERLLARYRVIPHGVSLSIGASHPLDRDYLGHLKALVARIRPPWASDHLCWSDVPGANLHDLLPLPYTRAALAHVVSRVREVQDFLEVPFALENVSSYMTYRASTMPEWEFLAEVAERADCGILLDCNNVYVSSFNHGFDPNVYIDAIPAHRVVQIHLAGYTDRGAYLLDTHSRPVADAVWQLYRRAIRRIGPTSTLIEWDSDLPDFDVLVAEASRARRIRDDVSASERALTKVAS</sequence>
<evidence type="ECO:0000256" key="1">
    <source>
        <dbReference type="HAMAP-Rule" id="MF_00697"/>
    </source>
</evidence>
<reference evidence="2 3" key="1">
    <citation type="submission" date="2021-12" db="EMBL/GenBank/DDBJ databases">
        <title>Discovery of the Pendulisporaceae a myxobacterial family with distinct sporulation behavior and unique specialized metabolism.</title>
        <authorList>
            <person name="Garcia R."/>
            <person name="Popoff A."/>
            <person name="Bader C.D."/>
            <person name="Loehr J."/>
            <person name="Walesch S."/>
            <person name="Walt C."/>
            <person name="Boldt J."/>
            <person name="Bunk B."/>
            <person name="Haeckl F.J.F.P.J."/>
            <person name="Gunesch A.P."/>
            <person name="Birkelbach J."/>
            <person name="Nuebel U."/>
            <person name="Pietschmann T."/>
            <person name="Bach T."/>
            <person name="Mueller R."/>
        </authorList>
    </citation>
    <scope>NUCLEOTIDE SEQUENCE [LARGE SCALE GENOMIC DNA]</scope>
    <source>
        <strain evidence="2 3">MSr11954</strain>
    </source>
</reference>
<protein>
    <recommendedName>
        <fullName evidence="1">UPF0276 protein LZC94_43660</fullName>
    </recommendedName>
</protein>
<accession>A0ABZ2LUV7</accession>
<evidence type="ECO:0000313" key="2">
    <source>
        <dbReference type="EMBL" id="WXB14709.1"/>
    </source>
</evidence>
<comment type="similarity">
    <text evidence="1">Belongs to the UPF0276 family.</text>
</comment>
<dbReference type="Proteomes" id="UP001370348">
    <property type="component" value="Chromosome"/>
</dbReference>
<keyword evidence="3" id="KW-1185">Reference proteome</keyword>
<proteinExistence type="inferred from homology"/>
<gene>
    <name evidence="2" type="ORF">LZC94_43660</name>
</gene>
<dbReference type="NCBIfam" id="NF003818">
    <property type="entry name" value="PRK05409.1"/>
    <property type="match status" value="1"/>
</dbReference>
<organism evidence="2 3">
    <name type="scientific">Pendulispora albinea</name>
    <dbReference type="NCBI Taxonomy" id="2741071"/>
    <lineage>
        <taxon>Bacteria</taxon>
        <taxon>Pseudomonadati</taxon>
        <taxon>Myxococcota</taxon>
        <taxon>Myxococcia</taxon>
        <taxon>Myxococcales</taxon>
        <taxon>Sorangiineae</taxon>
        <taxon>Pendulisporaceae</taxon>
        <taxon>Pendulispora</taxon>
    </lineage>
</organism>
<dbReference type="Pfam" id="PF05114">
    <property type="entry name" value="MbnB_TglH_ChrH"/>
    <property type="match status" value="1"/>
</dbReference>
<dbReference type="HAMAP" id="MF_00697">
    <property type="entry name" value="UPF0276"/>
    <property type="match status" value="1"/>
</dbReference>
<dbReference type="Gene3D" id="3.20.20.150">
    <property type="entry name" value="Divalent-metal-dependent TIM barrel enzymes"/>
    <property type="match status" value="1"/>
</dbReference>
<dbReference type="InterPro" id="IPR007801">
    <property type="entry name" value="MbnB/TglH/ChrH"/>
</dbReference>
<dbReference type="PANTHER" id="PTHR42194:SF1">
    <property type="entry name" value="UPF0276 PROTEIN HI_1600"/>
    <property type="match status" value="1"/>
</dbReference>
<dbReference type="InterPro" id="IPR036237">
    <property type="entry name" value="Xyl_isomerase-like_sf"/>
</dbReference>
<dbReference type="SUPFAM" id="SSF51658">
    <property type="entry name" value="Xylose isomerase-like"/>
    <property type="match status" value="1"/>
</dbReference>
<dbReference type="PANTHER" id="PTHR42194">
    <property type="entry name" value="UPF0276 PROTEIN HI_1600"/>
    <property type="match status" value="1"/>
</dbReference>
<dbReference type="RefSeq" id="WP_394824334.1">
    <property type="nucleotide sequence ID" value="NZ_CP089984.1"/>
</dbReference>
<evidence type="ECO:0000313" key="3">
    <source>
        <dbReference type="Proteomes" id="UP001370348"/>
    </source>
</evidence>